<sequence>MLSMSPVFVPMEVCGLILTANSQWNKNPSVHFTLLCLRLNLMSLVEAQCWMQLLLGTMNCLGRCRMLLKHFRRLCFRLRREYLFLARIMFPQKDRCACSQQQDYTDTDIDPIAWFLQLHSEGHDAYQFCLQLTGAPAFIGNTICPKDDLEFYIVRENIRDKLNCLCDKKPLRKLTRLQYLYSKLAGKLRREDEFDILAALHPTPAVCGLPGEEARVLIKEI</sequence>
<dbReference type="SUPFAM" id="SSF56322">
    <property type="entry name" value="ADC synthase"/>
    <property type="match status" value="1"/>
</dbReference>
<protein>
    <recommendedName>
        <fullName evidence="1">Chorismate-utilising enzyme C-terminal domain-containing protein</fullName>
    </recommendedName>
</protein>
<dbReference type="InterPro" id="IPR044250">
    <property type="entry name" value="MenF-like"/>
</dbReference>
<proteinExistence type="predicted"/>
<dbReference type="Pfam" id="PF00425">
    <property type="entry name" value="Chorismate_bind"/>
    <property type="match status" value="1"/>
</dbReference>
<organism evidence="2 3">
    <name type="scientific">Brassica rapa subsp. trilocularis</name>
    <dbReference type="NCBI Taxonomy" id="1813537"/>
    <lineage>
        <taxon>Eukaryota</taxon>
        <taxon>Viridiplantae</taxon>
        <taxon>Streptophyta</taxon>
        <taxon>Embryophyta</taxon>
        <taxon>Tracheophyta</taxon>
        <taxon>Spermatophyta</taxon>
        <taxon>Magnoliopsida</taxon>
        <taxon>eudicotyledons</taxon>
        <taxon>Gunneridae</taxon>
        <taxon>Pentapetalae</taxon>
        <taxon>rosids</taxon>
        <taxon>malvids</taxon>
        <taxon>Brassicales</taxon>
        <taxon>Brassicaceae</taxon>
        <taxon>Brassiceae</taxon>
        <taxon>Brassica</taxon>
    </lineage>
</organism>
<evidence type="ECO:0000313" key="2">
    <source>
        <dbReference type="EMBL" id="KAG5383473.1"/>
    </source>
</evidence>
<dbReference type="InterPro" id="IPR015890">
    <property type="entry name" value="Chorismate_C"/>
</dbReference>
<name>A0ABQ7LDB7_BRACM</name>
<dbReference type="EMBL" id="JADBGQ010000008">
    <property type="protein sequence ID" value="KAG5383473.1"/>
    <property type="molecule type" value="Genomic_DNA"/>
</dbReference>
<dbReference type="PANTHER" id="PTHR47253">
    <property type="match status" value="1"/>
</dbReference>
<evidence type="ECO:0000313" key="3">
    <source>
        <dbReference type="Proteomes" id="UP000823674"/>
    </source>
</evidence>
<feature type="non-terminal residue" evidence="2">
    <location>
        <position position="221"/>
    </location>
</feature>
<dbReference type="InterPro" id="IPR005801">
    <property type="entry name" value="ADC_synthase"/>
</dbReference>
<comment type="caution">
    <text evidence="2">The sequence shown here is derived from an EMBL/GenBank/DDBJ whole genome shotgun (WGS) entry which is preliminary data.</text>
</comment>
<keyword evidence="3" id="KW-1185">Reference proteome</keyword>
<dbReference type="Gene3D" id="3.60.120.10">
    <property type="entry name" value="Anthranilate synthase"/>
    <property type="match status" value="1"/>
</dbReference>
<feature type="domain" description="Chorismate-utilising enzyme C-terminal" evidence="1">
    <location>
        <begin position="144"/>
        <end position="220"/>
    </location>
</feature>
<accession>A0ABQ7LDB7</accession>
<gene>
    <name evidence="2" type="primary">A09p022720.1_BraROA</name>
    <name evidence="2" type="ORF">IGI04_034943</name>
</gene>
<reference evidence="2 3" key="1">
    <citation type="submission" date="2021-03" db="EMBL/GenBank/DDBJ databases">
        <authorList>
            <person name="King G.J."/>
            <person name="Bancroft I."/>
            <person name="Baten A."/>
            <person name="Bloomfield J."/>
            <person name="Borpatragohain P."/>
            <person name="He Z."/>
            <person name="Irish N."/>
            <person name="Irwin J."/>
            <person name="Liu K."/>
            <person name="Mauleon R.P."/>
            <person name="Moore J."/>
            <person name="Morris R."/>
            <person name="Ostergaard L."/>
            <person name="Wang B."/>
            <person name="Wells R."/>
        </authorList>
    </citation>
    <scope>NUCLEOTIDE SEQUENCE [LARGE SCALE GENOMIC DNA]</scope>
    <source>
        <strain evidence="2">R-o-18</strain>
        <tissue evidence="2">Leaf</tissue>
    </source>
</reference>
<dbReference type="Proteomes" id="UP000823674">
    <property type="component" value="Chromosome A09"/>
</dbReference>
<dbReference type="PANTHER" id="PTHR47253:SF4">
    <property type="entry name" value="ISOCHORISMATE SYNTHASE 2, CHLOROPLASTIC"/>
    <property type="match status" value="1"/>
</dbReference>
<evidence type="ECO:0000259" key="1">
    <source>
        <dbReference type="Pfam" id="PF00425"/>
    </source>
</evidence>